<dbReference type="PANTHER" id="PTHR42681">
    <property type="entry name" value="MALONYL-COA-ACYL CARRIER PROTEIN TRANSACYLASE, MITOCHONDRIAL"/>
    <property type="match status" value="1"/>
</dbReference>
<dbReference type="InterPro" id="IPR050858">
    <property type="entry name" value="Mal-CoA-ACP_Trans/PKS_FabD"/>
</dbReference>
<keyword evidence="2" id="KW-0012">Acyltransferase</keyword>
<keyword evidence="3" id="KW-1185">Reference proteome</keyword>
<dbReference type="InterPro" id="IPR001227">
    <property type="entry name" value="Ac_transferase_dom_sf"/>
</dbReference>
<dbReference type="Proteomes" id="UP001629246">
    <property type="component" value="Unassembled WGS sequence"/>
</dbReference>
<protein>
    <submittedName>
        <fullName evidence="2">Acyltransferase domain-containing protein</fullName>
    </submittedName>
</protein>
<dbReference type="RefSeq" id="WP_408159145.1">
    <property type="nucleotide sequence ID" value="NZ_JAQQFM010000007.1"/>
</dbReference>
<feature type="domain" description="Malonyl-CoA:ACP transacylase (MAT)" evidence="1">
    <location>
        <begin position="8"/>
        <end position="315"/>
    </location>
</feature>
<evidence type="ECO:0000313" key="3">
    <source>
        <dbReference type="Proteomes" id="UP001629246"/>
    </source>
</evidence>
<dbReference type="SMART" id="SM00827">
    <property type="entry name" value="PKS_AT"/>
    <property type="match status" value="1"/>
</dbReference>
<dbReference type="EMBL" id="JAQQFM010000007">
    <property type="protein sequence ID" value="MFL9925947.1"/>
    <property type="molecule type" value="Genomic_DNA"/>
</dbReference>
<dbReference type="InterPro" id="IPR016035">
    <property type="entry name" value="Acyl_Trfase/lysoPLipase"/>
</dbReference>
<accession>A0ABW9AD48</accession>
<organism evidence="2 3">
    <name type="scientific">Herbaspirillum lusitanum</name>
    <dbReference type="NCBI Taxonomy" id="213312"/>
    <lineage>
        <taxon>Bacteria</taxon>
        <taxon>Pseudomonadati</taxon>
        <taxon>Pseudomonadota</taxon>
        <taxon>Betaproteobacteria</taxon>
        <taxon>Burkholderiales</taxon>
        <taxon>Oxalobacteraceae</taxon>
        <taxon>Herbaspirillum</taxon>
    </lineage>
</organism>
<evidence type="ECO:0000259" key="1">
    <source>
        <dbReference type="SMART" id="SM00827"/>
    </source>
</evidence>
<dbReference type="Gene3D" id="3.30.70.250">
    <property type="entry name" value="Malonyl-CoA ACP transacylase, ACP-binding"/>
    <property type="match status" value="1"/>
</dbReference>
<dbReference type="InterPro" id="IPR014043">
    <property type="entry name" value="Acyl_transferase_dom"/>
</dbReference>
<keyword evidence="2" id="KW-0808">Transferase</keyword>
<reference evidence="2 3" key="1">
    <citation type="journal article" date="2024" name="Chem. Sci.">
        <title>Discovery of megapolipeptins by genome mining of a Burkholderiales bacteria collection.</title>
        <authorList>
            <person name="Paulo B.S."/>
            <person name="Recchia M.J.J."/>
            <person name="Lee S."/>
            <person name="Fergusson C.H."/>
            <person name="Romanowski S.B."/>
            <person name="Hernandez A."/>
            <person name="Krull N."/>
            <person name="Liu D.Y."/>
            <person name="Cavanagh H."/>
            <person name="Bos A."/>
            <person name="Gray C.A."/>
            <person name="Murphy B.T."/>
            <person name="Linington R.G."/>
            <person name="Eustaquio A.S."/>
        </authorList>
    </citation>
    <scope>NUCLEOTIDE SEQUENCE [LARGE SCALE GENOMIC DNA]</scope>
    <source>
        <strain evidence="2 3">RL21-008-BIB-A</strain>
    </source>
</reference>
<dbReference type="Gene3D" id="3.40.366.10">
    <property type="entry name" value="Malonyl-Coenzyme A Acyl Carrier Protein, domain 2"/>
    <property type="match status" value="1"/>
</dbReference>
<gene>
    <name evidence="2" type="ORF">PQR62_16845</name>
</gene>
<name>A0ABW9AD48_9BURK</name>
<dbReference type="GO" id="GO:0016746">
    <property type="term" value="F:acyltransferase activity"/>
    <property type="evidence" value="ECO:0007669"/>
    <property type="project" value="UniProtKB-KW"/>
</dbReference>
<dbReference type="SUPFAM" id="SSF52151">
    <property type="entry name" value="FabD/lysophospholipase-like"/>
    <property type="match status" value="1"/>
</dbReference>
<dbReference type="PANTHER" id="PTHR42681:SF6">
    <property type="entry name" value="BLL0263 PROTEIN"/>
    <property type="match status" value="1"/>
</dbReference>
<evidence type="ECO:0000313" key="2">
    <source>
        <dbReference type="EMBL" id="MFL9925947.1"/>
    </source>
</evidence>
<comment type="caution">
    <text evidence="2">The sequence shown here is derived from an EMBL/GenBank/DDBJ whole genome shotgun (WGS) entry which is preliminary data.</text>
</comment>
<sequence>MNARLAILCPGQGGQHAGMFDLARGDAKAAAFLDACGLDQLLAQPLAEVLGNENLLFANRQAQPLLVAAQLALWQALASPISDVFGQPALVAGYSIGELASYGVAGVLQPLPAVRMAAQRAQLMDEAQACGGDPDQTLMSVGGMLLEEAQAILNARHAHLAIQTAEDSLVAGGARQALQAAEPLLQAAGARTGWLPVSIASHTPLMQAAQAPFLHLLAQADLQAPSLPLLAGVTAQIVTNAQQAEDLLAQQLSHPILWSACMDACAEHGITVALELGPGSALSRMLRERHPHIECRSVSDFRSVQGALSWLQRQCD</sequence>
<proteinExistence type="predicted"/>
<dbReference type="Pfam" id="PF00698">
    <property type="entry name" value="Acyl_transf_1"/>
    <property type="match status" value="1"/>
</dbReference>